<dbReference type="AlphaFoldDB" id="X0V2Z4"/>
<evidence type="ECO:0008006" key="2">
    <source>
        <dbReference type="Google" id="ProtNLM"/>
    </source>
</evidence>
<dbReference type="InterPro" id="IPR012334">
    <property type="entry name" value="Pectin_lyas_fold"/>
</dbReference>
<proteinExistence type="predicted"/>
<feature type="non-terminal residue" evidence="1">
    <location>
        <position position="81"/>
    </location>
</feature>
<reference evidence="1" key="1">
    <citation type="journal article" date="2014" name="Front. Microbiol.">
        <title>High frequency of phylogenetically diverse reductive dehalogenase-homologous genes in deep subseafloor sedimentary metagenomes.</title>
        <authorList>
            <person name="Kawai M."/>
            <person name="Futagami T."/>
            <person name="Toyoda A."/>
            <person name="Takaki Y."/>
            <person name="Nishi S."/>
            <person name="Hori S."/>
            <person name="Arai W."/>
            <person name="Tsubouchi T."/>
            <person name="Morono Y."/>
            <person name="Uchiyama I."/>
            <person name="Ito T."/>
            <person name="Fujiyama A."/>
            <person name="Inagaki F."/>
            <person name="Takami H."/>
        </authorList>
    </citation>
    <scope>NUCLEOTIDE SEQUENCE</scope>
    <source>
        <strain evidence="1">Expedition CK06-06</strain>
    </source>
</reference>
<dbReference type="Gene3D" id="2.160.20.10">
    <property type="entry name" value="Single-stranded right-handed beta-helix, Pectin lyase-like"/>
    <property type="match status" value="1"/>
</dbReference>
<sequence length="81" mass="8573">MGFLKINLNIVFLILFAVMTMSGADAATIYVNDDAIGANNGFSWMDAFTELQSALDIATSGDQIWVAAGTYLPDYDVGGGT</sequence>
<comment type="caution">
    <text evidence="1">The sequence shown here is derived from an EMBL/GenBank/DDBJ whole genome shotgun (WGS) entry which is preliminary data.</text>
</comment>
<gene>
    <name evidence="1" type="ORF">S01H1_42319</name>
</gene>
<name>X0V2Z4_9ZZZZ</name>
<dbReference type="InterPro" id="IPR011050">
    <property type="entry name" value="Pectin_lyase_fold/virulence"/>
</dbReference>
<organism evidence="1">
    <name type="scientific">marine sediment metagenome</name>
    <dbReference type="NCBI Taxonomy" id="412755"/>
    <lineage>
        <taxon>unclassified sequences</taxon>
        <taxon>metagenomes</taxon>
        <taxon>ecological metagenomes</taxon>
    </lineage>
</organism>
<dbReference type="EMBL" id="BARS01026903">
    <property type="protein sequence ID" value="GAG05797.1"/>
    <property type="molecule type" value="Genomic_DNA"/>
</dbReference>
<evidence type="ECO:0000313" key="1">
    <source>
        <dbReference type="EMBL" id="GAG05797.1"/>
    </source>
</evidence>
<protein>
    <recommendedName>
        <fullName evidence="2">DUF1565 domain-containing protein</fullName>
    </recommendedName>
</protein>
<dbReference type="SUPFAM" id="SSF51126">
    <property type="entry name" value="Pectin lyase-like"/>
    <property type="match status" value="1"/>
</dbReference>
<accession>X0V2Z4</accession>